<dbReference type="OrthoDB" id="2735536at2759"/>
<evidence type="ECO:0000313" key="4">
    <source>
        <dbReference type="RefSeq" id="XP_026663686.2"/>
    </source>
</evidence>
<dbReference type="Proteomes" id="UP000228380">
    <property type="component" value="Chromosome 4"/>
</dbReference>
<organism evidence="3 4">
    <name type="scientific">Phoenix dactylifera</name>
    <name type="common">Date palm</name>
    <dbReference type="NCBI Taxonomy" id="42345"/>
    <lineage>
        <taxon>Eukaryota</taxon>
        <taxon>Viridiplantae</taxon>
        <taxon>Streptophyta</taxon>
        <taxon>Embryophyta</taxon>
        <taxon>Tracheophyta</taxon>
        <taxon>Spermatophyta</taxon>
        <taxon>Magnoliopsida</taxon>
        <taxon>Liliopsida</taxon>
        <taxon>Arecaceae</taxon>
        <taxon>Coryphoideae</taxon>
        <taxon>Phoeniceae</taxon>
        <taxon>Phoenix</taxon>
    </lineage>
</organism>
<evidence type="ECO:0000256" key="1">
    <source>
        <dbReference type="ARBA" id="ARBA00023002"/>
    </source>
</evidence>
<evidence type="ECO:0000313" key="3">
    <source>
        <dbReference type="Proteomes" id="UP000228380"/>
    </source>
</evidence>
<protein>
    <submittedName>
        <fullName evidence="4">Uncharacterized protein LOC103715595</fullName>
    </submittedName>
</protein>
<dbReference type="Pfam" id="PF01370">
    <property type="entry name" value="Epimerase"/>
    <property type="match status" value="1"/>
</dbReference>
<dbReference type="InterPro" id="IPR036291">
    <property type="entry name" value="NAD(P)-bd_dom_sf"/>
</dbReference>
<dbReference type="AlphaFoldDB" id="A0A8B8J8Y9"/>
<evidence type="ECO:0000259" key="2">
    <source>
        <dbReference type="Pfam" id="PF01370"/>
    </source>
</evidence>
<reference evidence="3" key="1">
    <citation type="journal article" date="2019" name="Nat. Commun.">
        <title>Genome-wide association mapping of date palm fruit traits.</title>
        <authorList>
            <person name="Hazzouri K.M."/>
            <person name="Gros-Balthazard M."/>
            <person name="Flowers J.M."/>
            <person name="Copetti D."/>
            <person name="Lemansour A."/>
            <person name="Lebrun M."/>
            <person name="Masmoudi K."/>
            <person name="Ferrand S."/>
            <person name="Dhar M.I."/>
            <person name="Fresquez Z.A."/>
            <person name="Rosas U."/>
            <person name="Zhang J."/>
            <person name="Talag J."/>
            <person name="Lee S."/>
            <person name="Kudrna D."/>
            <person name="Powell R.F."/>
            <person name="Leitch I.J."/>
            <person name="Krueger R.R."/>
            <person name="Wing R.A."/>
            <person name="Amiri K.M.A."/>
            <person name="Purugganan M.D."/>
        </authorList>
    </citation>
    <scope>NUCLEOTIDE SEQUENCE [LARGE SCALE GENOMIC DNA]</scope>
    <source>
        <strain evidence="3">cv. Khalas</strain>
    </source>
</reference>
<dbReference type="InterPro" id="IPR001509">
    <property type="entry name" value="Epimerase_deHydtase"/>
</dbReference>
<dbReference type="InterPro" id="IPR050425">
    <property type="entry name" value="NAD(P)_dehydrat-like"/>
</dbReference>
<feature type="domain" description="NAD-dependent epimerase/dehydratase" evidence="2">
    <location>
        <begin position="120"/>
        <end position="212"/>
    </location>
</feature>
<sequence length="248" mass="27655">MTIYDAAFAGVKKKNEMDVVDSCGEQEIQRERANRAVNGLSCSDSAQSPPPSPSALAFALPSLSGAAIVSSKTTSITELSYPRGTRRSSPALAELCWLLERRREIEEQRSELWRELLDPAVKETLNVLRAAKEGGVKRMVVTSSIPAIIPSPSWPADMVKDENCWTDVDYCKQNEIWYPAWKTLAEKAAWEFAKENGLDVVVVNPGTVMGPVIPPSINASMAMPIRLLEDTFHQVKRKRDERKEVFNY</sequence>
<reference evidence="4" key="2">
    <citation type="submission" date="2025-08" db="UniProtKB">
        <authorList>
            <consortium name="RefSeq"/>
        </authorList>
    </citation>
    <scope>IDENTIFICATION</scope>
    <source>
        <tissue evidence="4">Young leaves</tissue>
    </source>
</reference>
<gene>
    <name evidence="4" type="primary">LOC103715595</name>
</gene>
<keyword evidence="1" id="KW-0560">Oxidoreductase</keyword>
<accession>A0A8B8J8Y9</accession>
<dbReference type="GeneID" id="103715595"/>
<keyword evidence="3" id="KW-1185">Reference proteome</keyword>
<name>A0A8B8J8Y9_PHODC</name>
<dbReference type="RefSeq" id="XP_026663686.2">
    <property type="nucleotide sequence ID" value="XM_026807885.2"/>
</dbReference>
<proteinExistence type="predicted"/>
<dbReference type="PANTHER" id="PTHR10366">
    <property type="entry name" value="NAD DEPENDENT EPIMERASE/DEHYDRATASE"/>
    <property type="match status" value="1"/>
</dbReference>
<dbReference type="KEGG" id="pda:103715595"/>
<dbReference type="Gene3D" id="3.40.50.720">
    <property type="entry name" value="NAD(P)-binding Rossmann-like Domain"/>
    <property type="match status" value="1"/>
</dbReference>
<dbReference type="SUPFAM" id="SSF51735">
    <property type="entry name" value="NAD(P)-binding Rossmann-fold domains"/>
    <property type="match status" value="1"/>
</dbReference>
<dbReference type="PANTHER" id="PTHR10366:SF369">
    <property type="entry name" value="CINNAMOYL-COA REDUCTASE-LIKE PROTEIN"/>
    <property type="match status" value="1"/>
</dbReference>
<dbReference type="GO" id="GO:0016616">
    <property type="term" value="F:oxidoreductase activity, acting on the CH-OH group of donors, NAD or NADP as acceptor"/>
    <property type="evidence" value="ECO:0007669"/>
    <property type="project" value="TreeGrafter"/>
</dbReference>